<keyword evidence="1" id="KW-0175">Coiled coil</keyword>
<protein>
    <recommendedName>
        <fullName evidence="2">RecF/RecN/SMC N-terminal domain-containing protein</fullName>
    </recommendedName>
</protein>
<gene>
    <name evidence="3" type="ORF">A3A21_01800</name>
</gene>
<evidence type="ECO:0000313" key="3">
    <source>
        <dbReference type="EMBL" id="OGG40118.1"/>
    </source>
</evidence>
<feature type="coiled-coil region" evidence="1">
    <location>
        <begin position="342"/>
        <end position="476"/>
    </location>
</feature>
<accession>A0A1F6BTG4</accession>
<reference evidence="3 4" key="1">
    <citation type="journal article" date="2016" name="Nat. Commun.">
        <title>Thousands of microbial genomes shed light on interconnected biogeochemical processes in an aquifer system.</title>
        <authorList>
            <person name="Anantharaman K."/>
            <person name="Brown C.T."/>
            <person name="Hug L.A."/>
            <person name="Sharon I."/>
            <person name="Castelle C.J."/>
            <person name="Probst A.J."/>
            <person name="Thomas B.C."/>
            <person name="Singh A."/>
            <person name="Wilkins M.J."/>
            <person name="Karaoz U."/>
            <person name="Brodie E.L."/>
            <person name="Williams K.H."/>
            <person name="Hubbard S.S."/>
            <person name="Banfield J.F."/>
        </authorList>
    </citation>
    <scope>NUCLEOTIDE SEQUENCE [LARGE SCALE GENOMIC DNA]</scope>
</reference>
<feature type="domain" description="RecF/RecN/SMC N-terminal" evidence="2">
    <location>
        <begin position="4"/>
        <end position="700"/>
    </location>
</feature>
<proteinExistence type="predicted"/>
<evidence type="ECO:0000259" key="2">
    <source>
        <dbReference type="Pfam" id="PF02463"/>
    </source>
</evidence>
<evidence type="ECO:0000313" key="4">
    <source>
        <dbReference type="Proteomes" id="UP000176996"/>
    </source>
</evidence>
<dbReference type="STRING" id="1798471.A3A21_01800"/>
<dbReference type="InterPro" id="IPR003395">
    <property type="entry name" value="RecF/RecN/SMC_N"/>
</dbReference>
<evidence type="ECO:0000256" key="1">
    <source>
        <dbReference type="SAM" id="Coils"/>
    </source>
</evidence>
<dbReference type="Proteomes" id="UP000176996">
    <property type="component" value="Unassembled WGS sequence"/>
</dbReference>
<organism evidence="3 4">
    <name type="scientific">Candidatus Jorgensenbacteria bacterium RIFCSPLOWO2_01_FULL_45_25b</name>
    <dbReference type="NCBI Taxonomy" id="1798471"/>
    <lineage>
        <taxon>Bacteria</taxon>
        <taxon>Candidatus Joergenseniibacteriota</taxon>
    </lineage>
</organism>
<dbReference type="Gene3D" id="3.40.50.300">
    <property type="entry name" value="P-loop containing nucleotide triphosphate hydrolases"/>
    <property type="match status" value="2"/>
</dbReference>
<sequence length="715" mass="83006">MSVFLKKIEIQGFKSFANKTTFEFPAKIIGVVGPNGSGKSNIVDALRWALGERAAKNLRGESLENLIFAGTPKKPASSLARVSLHFTNHENIFPVETSEAVIERKIDKAGASQFFINSVETRLRDLHPILARAKMGTRGMTIIGQGQSDLFVKSSPKERRIMIEEILGLKEYRLKKEEAERRVETSRSNMEKIKAMIDEITPHLKFLRKQKSRWEEREKIEEKLKHLENSYFGFRIKTLREEKKSIEEKLLRLEVKKKAEDENTRKKELELRELEKEKETSKESEEVRNSIERLFEEKLNIERELIRLETRIEIRGSETRLPAKDTETLLRSIRGIEKEAKSLLVIQNMEELKEEIAKLIKKLEALFEEPKESKEREARQNITEALQPLKRELENIEKKLREEKEKEKALGQKQKNINQQFRTRFEEIERERNKTREIERKVLEIKFEKEKTVLRINELEKQWQALERTDDELEKAIRGEWTEITAETNWQQAERRILLLRSELSSIGEIDNELVKEAEDTETRYVLLEKEYEDLGRTEKDLSVLIAELDERIHGEFKNSFKKINDAFNTYFGLMFGGGKAKLKLSAETEEHEGGEHISGVDFEISIPRKKIKNLDMLSGGEKSLVSMAALFSLISISSPPILILDEIDAALDEENARRFAELVKNFSDKTQFLIVTHNRITMETADVLYGITMGDDGVSKVLSIKLETTEQMTD</sequence>
<feature type="coiled-coil region" evidence="1">
    <location>
        <begin position="236"/>
        <end position="311"/>
    </location>
</feature>
<feature type="coiled-coil region" evidence="1">
    <location>
        <begin position="169"/>
        <end position="196"/>
    </location>
</feature>
<dbReference type="Pfam" id="PF02463">
    <property type="entry name" value="SMC_N"/>
    <property type="match status" value="1"/>
</dbReference>
<dbReference type="PANTHER" id="PTHR43977">
    <property type="entry name" value="STRUCTURAL MAINTENANCE OF CHROMOSOMES PROTEIN 3"/>
    <property type="match status" value="1"/>
</dbReference>
<dbReference type="AlphaFoldDB" id="A0A1F6BTG4"/>
<comment type="caution">
    <text evidence="3">The sequence shown here is derived from an EMBL/GenBank/DDBJ whole genome shotgun (WGS) entry which is preliminary data.</text>
</comment>
<dbReference type="EMBL" id="MFKK01000034">
    <property type="protein sequence ID" value="OGG40118.1"/>
    <property type="molecule type" value="Genomic_DNA"/>
</dbReference>
<dbReference type="SUPFAM" id="SSF52540">
    <property type="entry name" value="P-loop containing nucleoside triphosphate hydrolases"/>
    <property type="match status" value="1"/>
</dbReference>
<name>A0A1F6BTG4_9BACT</name>
<dbReference type="InterPro" id="IPR027417">
    <property type="entry name" value="P-loop_NTPase"/>
</dbReference>